<feature type="compositionally biased region" description="Basic and acidic residues" evidence="1">
    <location>
        <begin position="418"/>
        <end position="441"/>
    </location>
</feature>
<feature type="region of interest" description="Disordered" evidence="1">
    <location>
        <begin position="418"/>
        <end position="465"/>
    </location>
</feature>
<dbReference type="EMBL" id="ML994717">
    <property type="protein sequence ID" value="KAF2176026.1"/>
    <property type="molecule type" value="Genomic_DNA"/>
</dbReference>
<dbReference type="GO" id="GO:0003682">
    <property type="term" value="F:chromatin binding"/>
    <property type="evidence" value="ECO:0007669"/>
    <property type="project" value="InterPro"/>
</dbReference>
<accession>A0A6A6DEL0</accession>
<evidence type="ECO:0000313" key="3">
    <source>
        <dbReference type="EMBL" id="KAF2176026.1"/>
    </source>
</evidence>
<feature type="region of interest" description="Disordered" evidence="1">
    <location>
        <begin position="294"/>
        <end position="354"/>
    </location>
</feature>
<dbReference type="OrthoDB" id="10259622at2759"/>
<dbReference type="InterPro" id="IPR013083">
    <property type="entry name" value="Znf_RING/FYVE/PHD"/>
</dbReference>
<dbReference type="PANTHER" id="PTHR46364">
    <property type="entry name" value="OS08G0421900 PROTEIN"/>
    <property type="match status" value="1"/>
</dbReference>
<proteinExistence type="predicted"/>
<feature type="compositionally biased region" description="Polar residues" evidence="1">
    <location>
        <begin position="305"/>
        <end position="317"/>
    </location>
</feature>
<keyword evidence="4" id="KW-1185">Reference proteome</keyword>
<dbReference type="SUPFAM" id="SSF57903">
    <property type="entry name" value="FYVE/PHD zinc finger"/>
    <property type="match status" value="1"/>
</dbReference>
<evidence type="ECO:0000256" key="1">
    <source>
        <dbReference type="SAM" id="MobiDB-lite"/>
    </source>
</evidence>
<gene>
    <name evidence="3" type="ORF">K469DRAFT_38699</name>
</gene>
<protein>
    <recommendedName>
        <fullName evidence="2">BAH domain-containing protein</fullName>
    </recommendedName>
</protein>
<dbReference type="InterPro" id="IPR043151">
    <property type="entry name" value="BAH_sf"/>
</dbReference>
<dbReference type="InterPro" id="IPR001025">
    <property type="entry name" value="BAH_dom"/>
</dbReference>
<dbReference type="Pfam" id="PF01426">
    <property type="entry name" value="BAH"/>
    <property type="match status" value="1"/>
</dbReference>
<feature type="compositionally biased region" description="Basic residues" evidence="1">
    <location>
        <begin position="64"/>
        <end position="75"/>
    </location>
</feature>
<feature type="region of interest" description="Disordered" evidence="1">
    <location>
        <begin position="57"/>
        <end position="93"/>
    </location>
</feature>
<evidence type="ECO:0000313" key="4">
    <source>
        <dbReference type="Proteomes" id="UP000800200"/>
    </source>
</evidence>
<reference evidence="3" key="1">
    <citation type="journal article" date="2020" name="Stud. Mycol.">
        <title>101 Dothideomycetes genomes: a test case for predicting lifestyles and emergence of pathogens.</title>
        <authorList>
            <person name="Haridas S."/>
            <person name="Albert R."/>
            <person name="Binder M."/>
            <person name="Bloem J."/>
            <person name="Labutti K."/>
            <person name="Salamov A."/>
            <person name="Andreopoulos B."/>
            <person name="Baker S."/>
            <person name="Barry K."/>
            <person name="Bills G."/>
            <person name="Bluhm B."/>
            <person name="Cannon C."/>
            <person name="Castanera R."/>
            <person name="Culley D."/>
            <person name="Daum C."/>
            <person name="Ezra D."/>
            <person name="Gonzalez J."/>
            <person name="Henrissat B."/>
            <person name="Kuo A."/>
            <person name="Liang C."/>
            <person name="Lipzen A."/>
            <person name="Lutzoni F."/>
            <person name="Magnuson J."/>
            <person name="Mondo S."/>
            <person name="Nolan M."/>
            <person name="Ohm R."/>
            <person name="Pangilinan J."/>
            <person name="Park H.-J."/>
            <person name="Ramirez L."/>
            <person name="Alfaro M."/>
            <person name="Sun H."/>
            <person name="Tritt A."/>
            <person name="Yoshinaga Y."/>
            <person name="Zwiers L.-H."/>
            <person name="Turgeon B."/>
            <person name="Goodwin S."/>
            <person name="Spatafora J."/>
            <person name="Crous P."/>
            <person name="Grigoriev I."/>
        </authorList>
    </citation>
    <scope>NUCLEOTIDE SEQUENCE</scope>
    <source>
        <strain evidence="3">CBS 207.26</strain>
    </source>
</reference>
<sequence>MPPRKSKTPRQTISHSDISGVARQTNGNIQSYQERPKTNWPMIDSRTFEGFTVTYDKHMSPDKRKQKRGKKRKFKEHREDPEDENISIQENPFKGTSIPDTCFSVHPANMWRDTSWYTGFTIEDHTFCVEDYVYVKADEKENLAPDAPIKEWVAKLLEVRAGDEQHVYLRVYWMYRPEDLPGGRQPYHGQNEVIASNDIQIINAMSVQAKANVKRWVEQDENGILDSDQLFWRQTLHVSGKKRVLSKLPLHCVDKMPCNPDKLLIRCSHCRKWLHGACLERAVVRDAYNTHNVPFPGDNKCQEAEMSTSTSNYTDLETPSKGRRTSAGAGSLNGTNCKPTPQRSNSKQGRPKKEKGLIAKVAEAVGLAKPPSGLLFSAHVVTQDSKTKLEVTDLRLDRGSKRWEVPLKCLLCKEDVEERDTKFESESERRVSDTEVKKEDAETGEVPMTQTPNGIMNGEDNDARV</sequence>
<dbReference type="CDD" id="cd04370">
    <property type="entry name" value="BAH"/>
    <property type="match status" value="1"/>
</dbReference>
<dbReference type="AlphaFoldDB" id="A0A6A6DEL0"/>
<dbReference type="InterPro" id="IPR011011">
    <property type="entry name" value="Znf_FYVE_PHD"/>
</dbReference>
<evidence type="ECO:0000259" key="2">
    <source>
        <dbReference type="PROSITE" id="PS51038"/>
    </source>
</evidence>
<dbReference type="SMART" id="SM00439">
    <property type="entry name" value="BAH"/>
    <property type="match status" value="1"/>
</dbReference>
<dbReference type="Gene3D" id="2.30.30.490">
    <property type="match status" value="1"/>
</dbReference>
<feature type="compositionally biased region" description="Polar residues" evidence="1">
    <location>
        <begin position="332"/>
        <end position="348"/>
    </location>
</feature>
<dbReference type="PROSITE" id="PS51038">
    <property type="entry name" value="BAH"/>
    <property type="match status" value="1"/>
</dbReference>
<feature type="domain" description="BAH" evidence="2">
    <location>
        <begin position="125"/>
        <end position="247"/>
    </location>
</feature>
<name>A0A6A6DEL0_9PEZI</name>
<feature type="region of interest" description="Disordered" evidence="1">
    <location>
        <begin position="1"/>
        <end position="43"/>
    </location>
</feature>
<organism evidence="3 4">
    <name type="scientific">Zopfia rhizophila CBS 207.26</name>
    <dbReference type="NCBI Taxonomy" id="1314779"/>
    <lineage>
        <taxon>Eukaryota</taxon>
        <taxon>Fungi</taxon>
        <taxon>Dikarya</taxon>
        <taxon>Ascomycota</taxon>
        <taxon>Pezizomycotina</taxon>
        <taxon>Dothideomycetes</taxon>
        <taxon>Dothideomycetes incertae sedis</taxon>
        <taxon>Zopfiaceae</taxon>
        <taxon>Zopfia</taxon>
    </lineage>
</organism>
<dbReference type="Proteomes" id="UP000800200">
    <property type="component" value="Unassembled WGS sequence"/>
</dbReference>
<dbReference type="Gene3D" id="3.30.40.10">
    <property type="entry name" value="Zinc/RING finger domain, C3HC4 (zinc finger)"/>
    <property type="match status" value="1"/>
</dbReference>
<feature type="compositionally biased region" description="Polar residues" evidence="1">
    <location>
        <begin position="9"/>
        <end position="33"/>
    </location>
</feature>